<dbReference type="EMBL" id="JTBC02000011">
    <property type="protein sequence ID" value="PNO64563.1"/>
    <property type="molecule type" value="Genomic_DNA"/>
</dbReference>
<organism evidence="4 5">
    <name type="scientific">Serratia marcescens</name>
    <dbReference type="NCBI Taxonomy" id="615"/>
    <lineage>
        <taxon>Bacteria</taxon>
        <taxon>Pseudomonadati</taxon>
        <taxon>Pseudomonadota</taxon>
        <taxon>Gammaproteobacteria</taxon>
        <taxon>Enterobacterales</taxon>
        <taxon>Yersiniaceae</taxon>
        <taxon>Serratia</taxon>
    </lineage>
</organism>
<keyword evidence="3" id="KW-0812">Transmembrane</keyword>
<dbReference type="Proteomes" id="UP000030378">
    <property type="component" value="Unassembled WGS sequence"/>
</dbReference>
<reference evidence="5" key="1">
    <citation type="submission" date="2017-12" db="EMBL/GenBank/DDBJ databases">
        <title>FDA dAtabase for Regulatory Grade micrObial Sequences (FDA-ARGOS): Supporting development and validation of Infectious Disease Dx tests.</title>
        <authorList>
            <person name="Campos J."/>
            <person name="Goldberg B."/>
            <person name="Tallon L."/>
            <person name="Sadzewicz L."/>
            <person name="Sengamalay N."/>
            <person name="Ott S."/>
            <person name="Godinez A."/>
            <person name="Nagaraj S."/>
            <person name="Vavikolanu K."/>
            <person name="Vyas G."/>
            <person name="Nadendla S."/>
            <person name="Aluvathingal J."/>
            <person name="Geyer C."/>
            <person name="Nandy P."/>
            <person name="Hobson J."/>
            <person name="Sichtig H."/>
        </authorList>
    </citation>
    <scope>NUCLEOTIDE SEQUENCE [LARGE SCALE GENOMIC DNA]</scope>
    <source>
        <strain evidence="5">FDAARGOS_79</strain>
    </source>
</reference>
<evidence type="ECO:0000256" key="1">
    <source>
        <dbReference type="SAM" id="Coils"/>
    </source>
</evidence>
<feature type="transmembrane region" description="Helical" evidence="3">
    <location>
        <begin position="24"/>
        <end position="45"/>
    </location>
</feature>
<keyword evidence="1" id="KW-0175">Coiled coil</keyword>
<protein>
    <submittedName>
        <fullName evidence="4">Uncharacterized protein</fullName>
    </submittedName>
</protein>
<evidence type="ECO:0000256" key="2">
    <source>
        <dbReference type="SAM" id="MobiDB-lite"/>
    </source>
</evidence>
<keyword evidence="3" id="KW-0472">Membrane</keyword>
<dbReference type="AlphaFoldDB" id="A0AAP8TNQ6"/>
<feature type="region of interest" description="Disordered" evidence="2">
    <location>
        <begin position="156"/>
        <end position="186"/>
    </location>
</feature>
<dbReference type="RefSeq" id="WP_102985275.1">
    <property type="nucleotide sequence ID" value="NZ_JTBC02000011.1"/>
</dbReference>
<accession>A0AAP8TNQ6</accession>
<evidence type="ECO:0000313" key="4">
    <source>
        <dbReference type="EMBL" id="PNO64563.1"/>
    </source>
</evidence>
<evidence type="ECO:0000256" key="3">
    <source>
        <dbReference type="SAM" id="Phobius"/>
    </source>
</evidence>
<proteinExistence type="predicted"/>
<comment type="caution">
    <text evidence="4">The sequence shown here is derived from an EMBL/GenBank/DDBJ whole genome shotgun (WGS) entry which is preliminary data.</text>
</comment>
<gene>
    <name evidence="4" type="ORF">MC70_020165</name>
</gene>
<sequence>MTEHNDDMVLMTPAKKGLLRSQTFWGATAGIVAVLVAGLVGSGAVKHVDQRIALLEQAQKALAPQDGMNAMADKLQAQAKQLKSLAERQDALSRQMGALTLTNGLPEKLEQQLQAQQVELNVLKDRIESVKKSAVVLPSEKPAPAATPSMTTIVPSTPSTAVPPAPSATAPITPKHKPVPIKSSPRNAVPRVARNAPFVLTGVEQRGTSAFAAVAPQGFSDLSQVRLIGEGESVAGWTLVSAGYGQATFRVNGRLQTVAAQ</sequence>
<name>A0AAP8TNQ6_SERMA</name>
<feature type="coiled-coil region" evidence="1">
    <location>
        <begin position="68"/>
        <end position="133"/>
    </location>
</feature>
<evidence type="ECO:0000313" key="5">
    <source>
        <dbReference type="Proteomes" id="UP000030378"/>
    </source>
</evidence>
<keyword evidence="3" id="KW-1133">Transmembrane helix</keyword>